<dbReference type="AlphaFoldDB" id="A0A1G7GB27"/>
<keyword evidence="7 12" id="KW-1133">Transmembrane helix</keyword>
<accession>A0A1G7GB27</accession>
<keyword evidence="5" id="KW-0132">Cell division</keyword>
<dbReference type="GO" id="GO:0022857">
    <property type="term" value="F:transmembrane transporter activity"/>
    <property type="evidence" value="ECO:0007669"/>
    <property type="project" value="InterPro"/>
</dbReference>
<sequence length="152" mass="15986">MGASLQPRGGGPGRRRRQPMSEINVTPMVDVMLVLLVIFMVTAPLLVTGVDVELPRASSPSLDQDNTALTVTVQGDGRVFLNQTEVTLDALAARMDAITGANPEARVYVRGDEGVAYGRVMAAMGSLYDAGYRRVALITRPPSGAGDTGAAQ</sequence>
<dbReference type="OrthoDB" id="9798629at2"/>
<dbReference type="Proteomes" id="UP000199412">
    <property type="component" value="Unassembled WGS sequence"/>
</dbReference>
<evidence type="ECO:0000256" key="12">
    <source>
        <dbReference type="SAM" id="Phobius"/>
    </source>
</evidence>
<dbReference type="EMBL" id="FNAP01000014">
    <property type="protein sequence ID" value="SDE85326.1"/>
    <property type="molecule type" value="Genomic_DNA"/>
</dbReference>
<evidence type="ECO:0000256" key="8">
    <source>
        <dbReference type="ARBA" id="ARBA00023136"/>
    </source>
</evidence>
<keyword evidence="10" id="KW-0653">Protein transport</keyword>
<keyword evidence="6 10" id="KW-0812">Transmembrane</keyword>
<proteinExistence type="inferred from homology"/>
<comment type="subcellular location">
    <subcellularLocation>
        <location evidence="1">Cell membrane</location>
        <topology evidence="1">Single-pass membrane protein</topology>
    </subcellularLocation>
    <subcellularLocation>
        <location evidence="10">Cell membrane</location>
        <topology evidence="10">Single-pass type II membrane protein</topology>
    </subcellularLocation>
</comment>
<keyword evidence="9" id="KW-0131">Cell cycle</keyword>
<keyword evidence="8 12" id="KW-0472">Membrane</keyword>
<dbReference type="GO" id="GO:0005886">
    <property type="term" value="C:plasma membrane"/>
    <property type="evidence" value="ECO:0007669"/>
    <property type="project" value="UniProtKB-SubCell"/>
</dbReference>
<evidence type="ECO:0000256" key="4">
    <source>
        <dbReference type="ARBA" id="ARBA00022519"/>
    </source>
</evidence>
<dbReference type="GO" id="GO:0051301">
    <property type="term" value="P:cell division"/>
    <property type="evidence" value="ECO:0007669"/>
    <property type="project" value="UniProtKB-KW"/>
</dbReference>
<evidence type="ECO:0000256" key="6">
    <source>
        <dbReference type="ARBA" id="ARBA00022692"/>
    </source>
</evidence>
<feature type="region of interest" description="Disordered" evidence="11">
    <location>
        <begin position="1"/>
        <end position="21"/>
    </location>
</feature>
<dbReference type="InterPro" id="IPR014168">
    <property type="entry name" value="Tol-Pal_TolR"/>
</dbReference>
<evidence type="ECO:0000256" key="7">
    <source>
        <dbReference type="ARBA" id="ARBA00022989"/>
    </source>
</evidence>
<reference evidence="13 14" key="1">
    <citation type="submission" date="2016-10" db="EMBL/GenBank/DDBJ databases">
        <authorList>
            <person name="de Groot N.N."/>
        </authorList>
    </citation>
    <scope>NUCLEOTIDE SEQUENCE [LARGE SCALE GENOMIC DNA]</scope>
    <source>
        <strain evidence="13 14">ATCC 700224</strain>
    </source>
</reference>
<evidence type="ECO:0000313" key="13">
    <source>
        <dbReference type="EMBL" id="SDE85326.1"/>
    </source>
</evidence>
<name>A0A1G7GB27_9PROT</name>
<gene>
    <name evidence="13" type="ORF">SAMN05421720_11414</name>
</gene>
<dbReference type="STRING" id="69960.SAMN05421720_11414"/>
<evidence type="ECO:0000256" key="10">
    <source>
        <dbReference type="RuleBase" id="RU003879"/>
    </source>
</evidence>
<dbReference type="PANTHER" id="PTHR30558:SF7">
    <property type="entry name" value="TOL-PAL SYSTEM PROTEIN TOLR"/>
    <property type="match status" value="1"/>
</dbReference>
<evidence type="ECO:0000256" key="11">
    <source>
        <dbReference type="SAM" id="MobiDB-lite"/>
    </source>
</evidence>
<evidence type="ECO:0000256" key="2">
    <source>
        <dbReference type="ARBA" id="ARBA00005811"/>
    </source>
</evidence>
<keyword evidence="4" id="KW-0997">Cell inner membrane</keyword>
<dbReference type="InterPro" id="IPR003400">
    <property type="entry name" value="ExbD"/>
</dbReference>
<keyword evidence="14" id="KW-1185">Reference proteome</keyword>
<evidence type="ECO:0000256" key="5">
    <source>
        <dbReference type="ARBA" id="ARBA00022618"/>
    </source>
</evidence>
<evidence type="ECO:0000256" key="1">
    <source>
        <dbReference type="ARBA" id="ARBA00004162"/>
    </source>
</evidence>
<feature type="transmembrane region" description="Helical" evidence="12">
    <location>
        <begin position="25"/>
        <end position="47"/>
    </location>
</feature>
<dbReference type="PANTHER" id="PTHR30558">
    <property type="entry name" value="EXBD MEMBRANE COMPONENT OF PMF-DRIVEN MACROMOLECULE IMPORT SYSTEM"/>
    <property type="match status" value="1"/>
</dbReference>
<organism evidence="13 14">
    <name type="scientific">Rhodospira trueperi</name>
    <dbReference type="NCBI Taxonomy" id="69960"/>
    <lineage>
        <taxon>Bacteria</taxon>
        <taxon>Pseudomonadati</taxon>
        <taxon>Pseudomonadota</taxon>
        <taxon>Alphaproteobacteria</taxon>
        <taxon>Rhodospirillales</taxon>
        <taxon>Rhodospirillaceae</taxon>
        <taxon>Rhodospira</taxon>
    </lineage>
</organism>
<dbReference type="NCBIfam" id="TIGR02801">
    <property type="entry name" value="tolR"/>
    <property type="match status" value="1"/>
</dbReference>
<evidence type="ECO:0000256" key="9">
    <source>
        <dbReference type="ARBA" id="ARBA00023306"/>
    </source>
</evidence>
<evidence type="ECO:0000256" key="3">
    <source>
        <dbReference type="ARBA" id="ARBA00022475"/>
    </source>
</evidence>
<keyword evidence="10" id="KW-0813">Transport</keyword>
<dbReference type="Gene3D" id="3.30.420.270">
    <property type="match status" value="1"/>
</dbReference>
<evidence type="ECO:0000313" key="14">
    <source>
        <dbReference type="Proteomes" id="UP000199412"/>
    </source>
</evidence>
<protein>
    <submittedName>
        <fullName evidence="13">Biopolymer transport protein TolR</fullName>
    </submittedName>
</protein>
<comment type="similarity">
    <text evidence="2 10">Belongs to the ExbD/TolR family.</text>
</comment>
<dbReference type="GO" id="GO:0015031">
    <property type="term" value="P:protein transport"/>
    <property type="evidence" value="ECO:0007669"/>
    <property type="project" value="UniProtKB-KW"/>
</dbReference>
<keyword evidence="3" id="KW-1003">Cell membrane</keyword>
<dbReference type="Pfam" id="PF02472">
    <property type="entry name" value="ExbD"/>
    <property type="match status" value="1"/>
</dbReference>